<keyword evidence="7" id="KW-0333">Golgi apparatus</keyword>
<keyword evidence="4 9" id="KW-0812">Transmembrane</keyword>
<comment type="similarity">
    <text evidence="2">Belongs to the SYS1 family.</text>
</comment>
<reference evidence="10 11" key="1">
    <citation type="journal article" date="2011" name="Proc. Natl. Acad. Sci. U.S.A.">
        <title>Niche of harmful alga Aureococcus anophagefferens revealed through ecogenomics.</title>
        <authorList>
            <person name="Gobler C.J."/>
            <person name="Berry D.L."/>
            <person name="Dyhrman S.T."/>
            <person name="Wilhelm S.W."/>
            <person name="Salamov A."/>
            <person name="Lobanov A.V."/>
            <person name="Zhang Y."/>
            <person name="Collier J.L."/>
            <person name="Wurch L.L."/>
            <person name="Kustka A.B."/>
            <person name="Dill B.D."/>
            <person name="Shah M."/>
            <person name="VerBerkmoes N.C."/>
            <person name="Kuo A."/>
            <person name="Terry A."/>
            <person name="Pangilinan J."/>
            <person name="Lindquist E.A."/>
            <person name="Lucas S."/>
            <person name="Paulsen I.T."/>
            <person name="Hattenrath-Lehmann T.K."/>
            <person name="Talmage S.C."/>
            <person name="Walker E.A."/>
            <person name="Koch F."/>
            <person name="Burson A.M."/>
            <person name="Marcoval M.A."/>
            <person name="Tang Y.Z."/>
            <person name="Lecleir G.R."/>
            <person name="Coyne K.J."/>
            <person name="Berg G.M."/>
            <person name="Bertrand E.M."/>
            <person name="Saito M.A."/>
            <person name="Gladyshev V.N."/>
            <person name="Grigoriev I.V."/>
        </authorList>
    </citation>
    <scope>NUCLEOTIDE SEQUENCE [LARGE SCALE GENOMIC DNA]</scope>
    <source>
        <strain evidence="11">CCMP 1984</strain>
    </source>
</reference>
<dbReference type="KEGG" id="aaf:AURANDRAFT_28188"/>
<dbReference type="GeneID" id="20220489"/>
<dbReference type="InterPro" id="IPR019185">
    <property type="entry name" value="Integral_membrane_SYS1-rel"/>
</dbReference>
<dbReference type="InParanoid" id="F0YCN1"/>
<dbReference type="OrthoDB" id="542931at2759"/>
<dbReference type="GO" id="GO:0006895">
    <property type="term" value="P:Golgi to endosome transport"/>
    <property type="evidence" value="ECO:0007669"/>
    <property type="project" value="TreeGrafter"/>
</dbReference>
<keyword evidence="5" id="KW-0653">Protein transport</keyword>
<dbReference type="eggNOG" id="KOG4697">
    <property type="taxonomic scope" value="Eukaryota"/>
</dbReference>
<evidence type="ECO:0000256" key="8">
    <source>
        <dbReference type="ARBA" id="ARBA00023136"/>
    </source>
</evidence>
<evidence type="ECO:0000313" key="11">
    <source>
        <dbReference type="Proteomes" id="UP000002729"/>
    </source>
</evidence>
<evidence type="ECO:0000256" key="6">
    <source>
        <dbReference type="ARBA" id="ARBA00022989"/>
    </source>
</evidence>
<dbReference type="AlphaFoldDB" id="F0YCN1"/>
<protein>
    <recommendedName>
        <fullName evidence="12">Protein SYS1 homolog</fullName>
    </recommendedName>
</protein>
<dbReference type="GO" id="GO:0043001">
    <property type="term" value="P:Golgi to plasma membrane protein transport"/>
    <property type="evidence" value="ECO:0007669"/>
    <property type="project" value="TreeGrafter"/>
</dbReference>
<comment type="subcellular location">
    <subcellularLocation>
        <location evidence="1">Golgi apparatus membrane</location>
        <topology evidence="1">Multi-pass membrane protein</topology>
    </subcellularLocation>
</comment>
<name>F0YCN1_AURAN</name>
<feature type="transmembrane region" description="Helical" evidence="9">
    <location>
        <begin position="7"/>
        <end position="37"/>
    </location>
</feature>
<organism evidence="11">
    <name type="scientific">Aureococcus anophagefferens</name>
    <name type="common">Harmful bloom alga</name>
    <dbReference type="NCBI Taxonomy" id="44056"/>
    <lineage>
        <taxon>Eukaryota</taxon>
        <taxon>Sar</taxon>
        <taxon>Stramenopiles</taxon>
        <taxon>Ochrophyta</taxon>
        <taxon>Pelagophyceae</taxon>
        <taxon>Pelagomonadales</taxon>
        <taxon>Pelagomonadaceae</taxon>
        <taxon>Aureococcus</taxon>
    </lineage>
</organism>
<dbReference type="Pfam" id="PF09801">
    <property type="entry name" value="SYS1"/>
    <property type="match status" value="1"/>
</dbReference>
<dbReference type="GO" id="GO:0000139">
    <property type="term" value="C:Golgi membrane"/>
    <property type="evidence" value="ECO:0007669"/>
    <property type="project" value="UniProtKB-SubCell"/>
</dbReference>
<dbReference type="Proteomes" id="UP000002729">
    <property type="component" value="Unassembled WGS sequence"/>
</dbReference>
<dbReference type="GO" id="GO:0005829">
    <property type="term" value="C:cytosol"/>
    <property type="evidence" value="ECO:0007669"/>
    <property type="project" value="GOC"/>
</dbReference>
<evidence type="ECO:0000313" key="10">
    <source>
        <dbReference type="EMBL" id="EGB07149.1"/>
    </source>
</evidence>
<evidence type="ECO:0000256" key="9">
    <source>
        <dbReference type="SAM" id="Phobius"/>
    </source>
</evidence>
<dbReference type="RefSeq" id="XP_009038374.1">
    <property type="nucleotide sequence ID" value="XM_009040126.1"/>
</dbReference>
<dbReference type="GO" id="GO:0034067">
    <property type="term" value="P:protein localization to Golgi apparatus"/>
    <property type="evidence" value="ECO:0007669"/>
    <property type="project" value="TreeGrafter"/>
</dbReference>
<keyword evidence="6 9" id="KW-1133">Transmembrane helix</keyword>
<evidence type="ECO:0000256" key="1">
    <source>
        <dbReference type="ARBA" id="ARBA00004653"/>
    </source>
</evidence>
<gene>
    <name evidence="10" type="ORF">AURANDRAFT_28188</name>
</gene>
<evidence type="ECO:0000256" key="2">
    <source>
        <dbReference type="ARBA" id="ARBA00008160"/>
    </source>
</evidence>
<evidence type="ECO:0000256" key="3">
    <source>
        <dbReference type="ARBA" id="ARBA00022448"/>
    </source>
</evidence>
<evidence type="ECO:0000256" key="4">
    <source>
        <dbReference type="ARBA" id="ARBA00022692"/>
    </source>
</evidence>
<evidence type="ECO:0000256" key="5">
    <source>
        <dbReference type="ARBA" id="ARBA00022927"/>
    </source>
</evidence>
<accession>F0YCN1</accession>
<keyword evidence="11" id="KW-1185">Reference proteome</keyword>
<dbReference type="EMBL" id="GL833132">
    <property type="protein sequence ID" value="EGB07149.1"/>
    <property type="molecule type" value="Genomic_DNA"/>
</dbReference>
<feature type="transmembrane region" description="Helical" evidence="9">
    <location>
        <begin position="111"/>
        <end position="133"/>
    </location>
</feature>
<evidence type="ECO:0008006" key="12">
    <source>
        <dbReference type="Google" id="ProtNLM"/>
    </source>
</evidence>
<dbReference type="PANTHER" id="PTHR12952:SF0">
    <property type="entry name" value="PROTEIN SYS1 HOMOLOG"/>
    <property type="match status" value="1"/>
</dbReference>
<dbReference type="FunCoup" id="F0YCN1">
    <property type="interactions" value="147"/>
</dbReference>
<sequence>MKKHDPLLICLEIAALQCLYYALLGAYFICCHLLYGLPLSMDRFFSTGQKFDFETTSAGLEVLGVLVGGLAGAFLLAVVVEKSRKCLDFAVTMHACHLAACLAYSELELPHWTWWLCHGSALVVMIVLGEYLCSRRELQDIPLAG</sequence>
<dbReference type="OMA" id="EYEMVGM"/>
<dbReference type="PANTHER" id="PTHR12952">
    <property type="entry name" value="SYS1"/>
    <property type="match status" value="1"/>
</dbReference>
<feature type="transmembrane region" description="Helical" evidence="9">
    <location>
        <begin position="57"/>
        <end position="79"/>
    </location>
</feature>
<keyword evidence="3" id="KW-0813">Transport</keyword>
<dbReference type="GO" id="GO:0005802">
    <property type="term" value="C:trans-Golgi network"/>
    <property type="evidence" value="ECO:0007669"/>
    <property type="project" value="TreeGrafter"/>
</dbReference>
<keyword evidence="8 9" id="KW-0472">Membrane</keyword>
<evidence type="ECO:0000256" key="7">
    <source>
        <dbReference type="ARBA" id="ARBA00023034"/>
    </source>
</evidence>
<proteinExistence type="inferred from homology"/>